<evidence type="ECO:0000313" key="3">
    <source>
        <dbReference type="Proteomes" id="UP000192761"/>
    </source>
</evidence>
<evidence type="ECO:0000313" key="2">
    <source>
        <dbReference type="EMBL" id="SMC17760.1"/>
    </source>
</evidence>
<feature type="signal peptide" evidence="1">
    <location>
        <begin position="1"/>
        <end position="25"/>
    </location>
</feature>
<evidence type="ECO:0000256" key="1">
    <source>
        <dbReference type="SAM" id="SignalP"/>
    </source>
</evidence>
<sequence length="110" mass="12035">MRKILCLLFCLPLLCFAARPLPLNATLGDMASYSPQNIKIDGKTYQGGAGLRVYNTDGLIIMPAAVPQRSPVLFQLEPAGYVWKIWLLTDDEAKSVKQAQQAAKEAAAQQ</sequence>
<proteinExistence type="predicted"/>
<dbReference type="RefSeq" id="WP_084088872.1">
    <property type="nucleotide sequence ID" value="NZ_FWXD01000002.1"/>
</dbReference>
<feature type="chain" id="PRO_5012800100" evidence="1">
    <location>
        <begin position="26"/>
        <end position="110"/>
    </location>
</feature>
<keyword evidence="3" id="KW-1185">Reference proteome</keyword>
<dbReference type="Proteomes" id="UP000192761">
    <property type="component" value="Unassembled WGS sequence"/>
</dbReference>
<dbReference type="STRING" id="1121001.SAMN02745857_00399"/>
<dbReference type="OrthoDB" id="8590207at2"/>
<protein>
    <submittedName>
        <fullName evidence="2">Uncharacterized protein</fullName>
    </submittedName>
</protein>
<dbReference type="AlphaFoldDB" id="A0A1W1X1W5"/>
<dbReference type="EMBL" id="FWXD01000002">
    <property type="protein sequence ID" value="SMC17760.1"/>
    <property type="molecule type" value="Genomic_DNA"/>
</dbReference>
<gene>
    <name evidence="2" type="ORF">SAMN02745857_00399</name>
</gene>
<reference evidence="2 3" key="1">
    <citation type="submission" date="2017-04" db="EMBL/GenBank/DDBJ databases">
        <authorList>
            <person name="Afonso C.L."/>
            <person name="Miller P.J."/>
            <person name="Scott M.A."/>
            <person name="Spackman E."/>
            <person name="Goraichik I."/>
            <person name="Dimitrov K.M."/>
            <person name="Suarez D.L."/>
            <person name="Swayne D.E."/>
        </authorList>
    </citation>
    <scope>NUCLEOTIDE SEQUENCE [LARGE SCALE GENOMIC DNA]</scope>
    <source>
        <strain evidence="2 3">DSM 23236</strain>
    </source>
</reference>
<accession>A0A1W1X1W5</accession>
<organism evidence="2 3">
    <name type="scientific">Andreprevotia lacus DSM 23236</name>
    <dbReference type="NCBI Taxonomy" id="1121001"/>
    <lineage>
        <taxon>Bacteria</taxon>
        <taxon>Pseudomonadati</taxon>
        <taxon>Pseudomonadota</taxon>
        <taxon>Betaproteobacteria</taxon>
        <taxon>Neisseriales</taxon>
        <taxon>Chitinibacteraceae</taxon>
        <taxon>Andreprevotia</taxon>
    </lineage>
</organism>
<keyword evidence="1" id="KW-0732">Signal</keyword>
<name>A0A1W1X1W5_9NEIS</name>